<organism evidence="3 4">
    <name type="scientific">Rhipicephalus microplus</name>
    <name type="common">Cattle tick</name>
    <name type="synonym">Boophilus microplus</name>
    <dbReference type="NCBI Taxonomy" id="6941"/>
    <lineage>
        <taxon>Eukaryota</taxon>
        <taxon>Metazoa</taxon>
        <taxon>Ecdysozoa</taxon>
        <taxon>Arthropoda</taxon>
        <taxon>Chelicerata</taxon>
        <taxon>Arachnida</taxon>
        <taxon>Acari</taxon>
        <taxon>Parasitiformes</taxon>
        <taxon>Ixodida</taxon>
        <taxon>Ixodoidea</taxon>
        <taxon>Ixodidae</taxon>
        <taxon>Rhipicephalinae</taxon>
        <taxon>Rhipicephalus</taxon>
        <taxon>Boophilus</taxon>
    </lineage>
</organism>
<dbReference type="Proteomes" id="UP000821866">
    <property type="component" value="Chromosome 4"/>
</dbReference>
<dbReference type="InterPro" id="IPR029526">
    <property type="entry name" value="PGBD"/>
</dbReference>
<gene>
    <name evidence="3" type="ORF">HPB51_013139</name>
</gene>
<sequence>MALAWRDKRQVTMLSSAHNASTKEVPRKIAGGKTVTLKEPVVICDYTENMGAVDRADHYCASYEFSRKSMKWWRKLFLDSESFDSEQLHFDETAAPEAGRERAATPPNRRNLIEQLVMAQCFFTSEAAIDLLFSLPDDEREGASVCRLLPVEDDNITDEEHVNKNDFSEVVPDDVCGHVEVMQCSDEDVDSHYACSSPEPRRKKPAGRQFPAGKGRKASKNARKTSTPKRSHTPVWGDHACLTNHFPATALRCC</sequence>
<protein>
    <recommendedName>
        <fullName evidence="2">PiggyBac transposable element-derived protein domain-containing protein</fullName>
    </recommendedName>
</protein>
<dbReference type="EMBL" id="JABSTU010000006">
    <property type="protein sequence ID" value="KAH8028092.1"/>
    <property type="molecule type" value="Genomic_DNA"/>
</dbReference>
<feature type="compositionally biased region" description="Basic residues" evidence="1">
    <location>
        <begin position="214"/>
        <end position="232"/>
    </location>
</feature>
<evidence type="ECO:0000313" key="3">
    <source>
        <dbReference type="EMBL" id="KAH8028092.1"/>
    </source>
</evidence>
<dbReference type="PANTHER" id="PTHR46599">
    <property type="entry name" value="PIGGYBAC TRANSPOSABLE ELEMENT-DERIVED PROTEIN 4"/>
    <property type="match status" value="1"/>
</dbReference>
<accession>A0A9J6E1C6</accession>
<name>A0A9J6E1C6_RHIMP</name>
<feature type="region of interest" description="Disordered" evidence="1">
    <location>
        <begin position="192"/>
        <end position="236"/>
    </location>
</feature>
<keyword evidence="4" id="KW-1185">Reference proteome</keyword>
<reference evidence="3" key="2">
    <citation type="submission" date="2021-09" db="EMBL/GenBank/DDBJ databases">
        <authorList>
            <person name="Jia N."/>
            <person name="Wang J."/>
            <person name="Shi W."/>
            <person name="Du L."/>
            <person name="Sun Y."/>
            <person name="Zhan W."/>
            <person name="Jiang J."/>
            <person name="Wang Q."/>
            <person name="Zhang B."/>
            <person name="Ji P."/>
            <person name="Sakyi L.B."/>
            <person name="Cui X."/>
            <person name="Yuan T."/>
            <person name="Jiang B."/>
            <person name="Yang W."/>
            <person name="Lam T.T.-Y."/>
            <person name="Chang Q."/>
            <person name="Ding S."/>
            <person name="Wang X."/>
            <person name="Zhu J."/>
            <person name="Ruan X."/>
            <person name="Zhao L."/>
            <person name="Wei J."/>
            <person name="Que T."/>
            <person name="Du C."/>
            <person name="Cheng J."/>
            <person name="Dai P."/>
            <person name="Han X."/>
            <person name="Huang E."/>
            <person name="Gao Y."/>
            <person name="Liu J."/>
            <person name="Shao H."/>
            <person name="Ye R."/>
            <person name="Li L."/>
            <person name="Wei W."/>
            <person name="Wang X."/>
            <person name="Wang C."/>
            <person name="Huo Q."/>
            <person name="Li W."/>
            <person name="Guo W."/>
            <person name="Chen H."/>
            <person name="Chen S."/>
            <person name="Zhou L."/>
            <person name="Zhou L."/>
            <person name="Ni X."/>
            <person name="Tian J."/>
            <person name="Zhou Y."/>
            <person name="Sheng Y."/>
            <person name="Liu T."/>
            <person name="Pan Y."/>
            <person name="Xia L."/>
            <person name="Li J."/>
            <person name="Zhao F."/>
            <person name="Cao W."/>
        </authorList>
    </citation>
    <scope>NUCLEOTIDE SEQUENCE</scope>
    <source>
        <strain evidence="3">Rmic-2018</strain>
        <tissue evidence="3">Larvae</tissue>
    </source>
</reference>
<dbReference type="PANTHER" id="PTHR46599:SF3">
    <property type="entry name" value="PIGGYBAC TRANSPOSABLE ELEMENT-DERIVED PROTEIN 4"/>
    <property type="match status" value="1"/>
</dbReference>
<evidence type="ECO:0000256" key="1">
    <source>
        <dbReference type="SAM" id="MobiDB-lite"/>
    </source>
</evidence>
<feature type="domain" description="PiggyBac transposable element-derived protein" evidence="2">
    <location>
        <begin position="1"/>
        <end position="77"/>
    </location>
</feature>
<dbReference type="AlphaFoldDB" id="A0A9J6E1C6"/>
<reference evidence="3" key="1">
    <citation type="journal article" date="2020" name="Cell">
        <title>Large-Scale Comparative Analyses of Tick Genomes Elucidate Their Genetic Diversity and Vector Capacities.</title>
        <authorList>
            <consortium name="Tick Genome and Microbiome Consortium (TIGMIC)"/>
            <person name="Jia N."/>
            <person name="Wang J."/>
            <person name="Shi W."/>
            <person name="Du L."/>
            <person name="Sun Y."/>
            <person name="Zhan W."/>
            <person name="Jiang J.F."/>
            <person name="Wang Q."/>
            <person name="Zhang B."/>
            <person name="Ji P."/>
            <person name="Bell-Sakyi L."/>
            <person name="Cui X.M."/>
            <person name="Yuan T.T."/>
            <person name="Jiang B.G."/>
            <person name="Yang W.F."/>
            <person name="Lam T.T."/>
            <person name="Chang Q.C."/>
            <person name="Ding S.J."/>
            <person name="Wang X.J."/>
            <person name="Zhu J.G."/>
            <person name="Ruan X.D."/>
            <person name="Zhao L."/>
            <person name="Wei J.T."/>
            <person name="Ye R.Z."/>
            <person name="Que T.C."/>
            <person name="Du C.H."/>
            <person name="Zhou Y.H."/>
            <person name="Cheng J.X."/>
            <person name="Dai P.F."/>
            <person name="Guo W.B."/>
            <person name="Han X.H."/>
            <person name="Huang E.J."/>
            <person name="Li L.F."/>
            <person name="Wei W."/>
            <person name="Gao Y.C."/>
            <person name="Liu J.Z."/>
            <person name="Shao H.Z."/>
            <person name="Wang X."/>
            <person name="Wang C.C."/>
            <person name="Yang T.C."/>
            <person name="Huo Q.B."/>
            <person name="Li W."/>
            <person name="Chen H.Y."/>
            <person name="Chen S.E."/>
            <person name="Zhou L.G."/>
            <person name="Ni X.B."/>
            <person name="Tian J.H."/>
            <person name="Sheng Y."/>
            <person name="Liu T."/>
            <person name="Pan Y.S."/>
            <person name="Xia L.Y."/>
            <person name="Li J."/>
            <person name="Zhao F."/>
            <person name="Cao W.C."/>
        </authorList>
    </citation>
    <scope>NUCLEOTIDE SEQUENCE</scope>
    <source>
        <strain evidence="3">Rmic-2018</strain>
    </source>
</reference>
<proteinExistence type="predicted"/>
<comment type="caution">
    <text evidence="3">The sequence shown here is derived from an EMBL/GenBank/DDBJ whole genome shotgun (WGS) entry which is preliminary data.</text>
</comment>
<dbReference type="Pfam" id="PF13843">
    <property type="entry name" value="DDE_Tnp_1_7"/>
    <property type="match status" value="1"/>
</dbReference>
<evidence type="ECO:0000259" key="2">
    <source>
        <dbReference type="Pfam" id="PF13843"/>
    </source>
</evidence>
<evidence type="ECO:0000313" key="4">
    <source>
        <dbReference type="Proteomes" id="UP000821866"/>
    </source>
</evidence>